<sequence>MQTELEFYQLSAVGDREINQDCMAHRVCADYAVFVVADGLGGHQAGEKASQFFCRGLIEQAQAFQSRIIRQPEQGVREWIAAAVNRMRELFGNDPFAADAHTTGAILYLDDTQVVTAHCGDSRIYRLNPAQVLWRTKDHSLTQQLFDEGKISEWEMGIHPEQNKLTRSINVLSAPMVDIQVFPAMQSGETFILCSDGFWECIKEQEFLQLSQPASGKSELKKMAQMTILRAQGKSDNCTVQWVRKRVITQ</sequence>
<dbReference type="PROSITE" id="PS51746">
    <property type="entry name" value="PPM_2"/>
    <property type="match status" value="1"/>
</dbReference>
<dbReference type="InterPro" id="IPR001932">
    <property type="entry name" value="PPM-type_phosphatase-like_dom"/>
</dbReference>
<dbReference type="SUPFAM" id="SSF81606">
    <property type="entry name" value="PP2C-like"/>
    <property type="match status" value="1"/>
</dbReference>
<keyword evidence="3" id="KW-1185">Reference proteome</keyword>
<dbReference type="EMBL" id="JANIBK010000007">
    <property type="protein sequence ID" value="MCQ8127358.1"/>
    <property type="molecule type" value="Genomic_DNA"/>
</dbReference>
<name>A0ABT1U0L7_9GAMM</name>
<accession>A0ABT1U0L7</accession>
<dbReference type="Pfam" id="PF13672">
    <property type="entry name" value="PP2C_2"/>
    <property type="match status" value="1"/>
</dbReference>
<organism evidence="2 3">
    <name type="scientific">Methylomonas rivi</name>
    <dbReference type="NCBI Taxonomy" id="2952226"/>
    <lineage>
        <taxon>Bacteria</taxon>
        <taxon>Pseudomonadati</taxon>
        <taxon>Pseudomonadota</taxon>
        <taxon>Gammaproteobacteria</taxon>
        <taxon>Methylococcales</taxon>
        <taxon>Methylococcaceae</taxon>
        <taxon>Methylomonas</taxon>
    </lineage>
</organism>
<dbReference type="PANTHER" id="PTHR47992">
    <property type="entry name" value="PROTEIN PHOSPHATASE"/>
    <property type="match status" value="1"/>
</dbReference>
<dbReference type="Gene3D" id="3.60.40.10">
    <property type="entry name" value="PPM-type phosphatase domain"/>
    <property type="match status" value="1"/>
</dbReference>
<comment type="caution">
    <text evidence="2">The sequence shown here is derived from an EMBL/GenBank/DDBJ whole genome shotgun (WGS) entry which is preliminary data.</text>
</comment>
<evidence type="ECO:0000313" key="3">
    <source>
        <dbReference type="Proteomes" id="UP001524586"/>
    </source>
</evidence>
<dbReference type="RefSeq" id="WP_256613677.1">
    <property type="nucleotide sequence ID" value="NZ_JANIBK010000007.1"/>
</dbReference>
<feature type="domain" description="PPM-type phosphatase" evidence="1">
    <location>
        <begin position="4"/>
        <end position="245"/>
    </location>
</feature>
<evidence type="ECO:0000259" key="1">
    <source>
        <dbReference type="PROSITE" id="PS51746"/>
    </source>
</evidence>
<evidence type="ECO:0000313" key="2">
    <source>
        <dbReference type="EMBL" id="MCQ8127358.1"/>
    </source>
</evidence>
<dbReference type="SMART" id="SM00332">
    <property type="entry name" value="PP2Cc"/>
    <property type="match status" value="1"/>
</dbReference>
<dbReference type="Proteomes" id="UP001524586">
    <property type="component" value="Unassembled WGS sequence"/>
</dbReference>
<proteinExistence type="predicted"/>
<dbReference type="CDD" id="cd00143">
    <property type="entry name" value="PP2Cc"/>
    <property type="match status" value="1"/>
</dbReference>
<gene>
    <name evidence="2" type="ORF">NP596_02720</name>
</gene>
<reference evidence="2 3" key="1">
    <citation type="submission" date="2022-07" db="EMBL/GenBank/DDBJ databases">
        <title>Methylomonas rivi sp. nov., Methylomonas rosea sp. nov., Methylomonas aureus sp. nov. and Methylomonas subterranea sp. nov., four novel methanotrophs isolated from a freshwater creek and the deep terrestrial subsurface.</title>
        <authorList>
            <person name="Abin C."/>
            <person name="Sankaranarayanan K."/>
            <person name="Garner C."/>
            <person name="Sindelar R."/>
            <person name="Kotary K."/>
            <person name="Garner R."/>
            <person name="Barclay S."/>
            <person name="Lawson P."/>
            <person name="Krumholz L."/>
        </authorList>
    </citation>
    <scope>NUCLEOTIDE SEQUENCE [LARGE SCALE GENOMIC DNA]</scope>
    <source>
        <strain evidence="2 3">WSC-6</strain>
    </source>
</reference>
<protein>
    <submittedName>
        <fullName evidence="2">Serine/threonine-protein phosphatase</fullName>
    </submittedName>
</protein>
<dbReference type="SMART" id="SM00331">
    <property type="entry name" value="PP2C_SIG"/>
    <property type="match status" value="1"/>
</dbReference>
<dbReference type="InterPro" id="IPR036457">
    <property type="entry name" value="PPM-type-like_dom_sf"/>
</dbReference>
<dbReference type="InterPro" id="IPR015655">
    <property type="entry name" value="PP2C"/>
</dbReference>